<proteinExistence type="predicted"/>
<dbReference type="Proteomes" id="UP000536624">
    <property type="component" value="Unassembled WGS sequence"/>
</dbReference>
<evidence type="ECO:0000313" key="2">
    <source>
        <dbReference type="Proteomes" id="UP000536624"/>
    </source>
</evidence>
<gene>
    <name evidence="1" type="ORF">SMALB_6175</name>
</gene>
<dbReference type="RefSeq" id="WP_167503213.1">
    <property type="nucleotide sequence ID" value="NZ_JAALLH010000001.1"/>
</dbReference>
<accession>A0A7X6AZJ9</accession>
<comment type="caution">
    <text evidence="1">The sequence shown here is derived from an EMBL/GenBank/DDBJ whole genome shotgun (WGS) entry which is preliminary data.</text>
</comment>
<dbReference type="EMBL" id="JAALLH010000001">
    <property type="protein sequence ID" value="NIY68093.1"/>
    <property type="molecule type" value="Genomic_DNA"/>
</dbReference>
<reference evidence="1 2" key="1">
    <citation type="submission" date="2020-02" db="EMBL/GenBank/DDBJ databases">
        <title>Streptomyces malaysiensis DSM14702 (JHCC583434, PFL_A843) Genome sequencing and assembly.</title>
        <authorList>
            <person name="Samborskyy M."/>
        </authorList>
    </citation>
    <scope>NUCLEOTIDE SEQUENCE [LARGE SCALE GENOMIC DNA]</scope>
    <source>
        <strain evidence="1 2">DSM 14702</strain>
    </source>
</reference>
<evidence type="ECO:0000313" key="1">
    <source>
        <dbReference type="EMBL" id="NIY68093.1"/>
    </source>
</evidence>
<name>A0A7X6AZJ9_STRMQ</name>
<organism evidence="1 2">
    <name type="scientific">Streptomyces malaysiensis</name>
    <dbReference type="NCBI Taxonomy" id="92644"/>
    <lineage>
        <taxon>Bacteria</taxon>
        <taxon>Bacillati</taxon>
        <taxon>Actinomycetota</taxon>
        <taxon>Actinomycetes</taxon>
        <taxon>Kitasatosporales</taxon>
        <taxon>Streptomycetaceae</taxon>
        <taxon>Streptomyces</taxon>
        <taxon>Streptomyces violaceusniger group</taxon>
    </lineage>
</organism>
<sequence length="77" mass="8948">MPIIGSLNTHFEHSSPFEIPFPTVKMARDYAENWHEYPDGHRRKEILYNIVGDQDTIVRWSSYTIPVGTELEAGEWA</sequence>
<protein>
    <submittedName>
        <fullName evidence="1">AraC family transcriptional regulator</fullName>
    </submittedName>
</protein>
<dbReference type="AlphaFoldDB" id="A0A7X6AZJ9"/>